<feature type="domain" description="Translation elongation factor P/YeiP central" evidence="9">
    <location>
        <begin position="69"/>
        <end position="123"/>
    </location>
</feature>
<comment type="pathway">
    <text evidence="2 7">Protein biosynthesis; polypeptide chain elongation.</text>
</comment>
<comment type="function">
    <text evidence="7">Involved in peptide bond synthesis. Stimulates efficient translation and peptide-bond synthesis on native or reconstituted 70S ribosomes in vitro. Probably functions indirectly by altering the affinity of the ribosome for aminoacyl-tRNA, thus increasing their reactivity as acceptors for peptidyl transferase.</text>
</comment>
<dbReference type="Gene3D" id="2.30.30.30">
    <property type="match status" value="1"/>
</dbReference>
<name>A0A8J7Q3H9_9BACT</name>
<evidence type="ECO:0000256" key="3">
    <source>
        <dbReference type="ARBA" id="ARBA00009479"/>
    </source>
</evidence>
<evidence type="ECO:0000259" key="8">
    <source>
        <dbReference type="SMART" id="SM00841"/>
    </source>
</evidence>
<sequence length="189" mass="21183">MISTNDFKKGLRYEHEGAPWQIMEHTVHNPSARGAATLVKVKARNLVTNQVLQKSFKSGDLFEEPDLNKLEVQFLYEEGDDLVFMDRETYEQYNVGKAHFGDSLPWMTDGFELDLLQYNGEIISIDMPKSVIVTITSVEQGAKGDTASGKVMSRGMLENGIELMVPTFIKEGSKIKVDPSANTYLGRES</sequence>
<evidence type="ECO:0000256" key="7">
    <source>
        <dbReference type="HAMAP-Rule" id="MF_00141"/>
    </source>
</evidence>
<comment type="caution">
    <text evidence="10">The sequence shown here is derived from an EMBL/GenBank/DDBJ whole genome shotgun (WGS) entry which is preliminary data.</text>
</comment>
<dbReference type="InterPro" id="IPR015365">
    <property type="entry name" value="Elong-fact-P_C"/>
</dbReference>
<dbReference type="HAMAP" id="MF_00141">
    <property type="entry name" value="EF_P"/>
    <property type="match status" value="1"/>
</dbReference>
<evidence type="ECO:0000256" key="1">
    <source>
        <dbReference type="ARBA" id="ARBA00004496"/>
    </source>
</evidence>
<dbReference type="InterPro" id="IPR008991">
    <property type="entry name" value="Translation_prot_SH3-like_sf"/>
</dbReference>
<feature type="domain" description="Elongation factor P C-terminal" evidence="8">
    <location>
        <begin position="131"/>
        <end position="187"/>
    </location>
</feature>
<dbReference type="InterPro" id="IPR013185">
    <property type="entry name" value="Transl_elong_KOW-like"/>
</dbReference>
<dbReference type="Pfam" id="PF01132">
    <property type="entry name" value="EFP"/>
    <property type="match status" value="1"/>
</dbReference>
<keyword evidence="5 7" id="KW-0251">Elongation factor</keyword>
<dbReference type="InterPro" id="IPR014722">
    <property type="entry name" value="Rib_uL2_dom2"/>
</dbReference>
<dbReference type="GO" id="GO:0003746">
    <property type="term" value="F:translation elongation factor activity"/>
    <property type="evidence" value="ECO:0007669"/>
    <property type="project" value="UniProtKB-UniRule"/>
</dbReference>
<dbReference type="Pfam" id="PF08207">
    <property type="entry name" value="EFP_N"/>
    <property type="match status" value="1"/>
</dbReference>
<dbReference type="SUPFAM" id="SSF50104">
    <property type="entry name" value="Translation proteins SH3-like domain"/>
    <property type="match status" value="1"/>
</dbReference>
<proteinExistence type="inferred from homology"/>
<dbReference type="Gene3D" id="2.40.50.140">
    <property type="entry name" value="Nucleic acid-binding proteins"/>
    <property type="match status" value="2"/>
</dbReference>
<dbReference type="InterPro" id="IPR011768">
    <property type="entry name" value="Transl_elongation_fac_P"/>
</dbReference>
<dbReference type="SUPFAM" id="SSF50249">
    <property type="entry name" value="Nucleic acid-binding proteins"/>
    <property type="match status" value="2"/>
</dbReference>
<gene>
    <name evidence="7" type="primary">efp</name>
    <name evidence="10" type="ORF">J3U88_15505</name>
</gene>
<dbReference type="CDD" id="cd04470">
    <property type="entry name" value="S1_EF-P_repeat_1"/>
    <property type="match status" value="1"/>
</dbReference>
<keyword evidence="6 7" id="KW-0648">Protein biosynthesis</keyword>
<dbReference type="NCBIfam" id="NF001810">
    <property type="entry name" value="PRK00529.1"/>
    <property type="match status" value="1"/>
</dbReference>
<evidence type="ECO:0000256" key="6">
    <source>
        <dbReference type="ARBA" id="ARBA00022917"/>
    </source>
</evidence>
<dbReference type="InterPro" id="IPR012340">
    <property type="entry name" value="NA-bd_OB-fold"/>
</dbReference>
<dbReference type="InterPro" id="IPR020599">
    <property type="entry name" value="Transl_elong_fac_P/YeiP"/>
</dbReference>
<dbReference type="PIRSF" id="PIRSF005901">
    <property type="entry name" value="EF-P"/>
    <property type="match status" value="1"/>
</dbReference>
<dbReference type="Proteomes" id="UP000664417">
    <property type="component" value="Unassembled WGS sequence"/>
</dbReference>
<dbReference type="RefSeq" id="WP_207859825.1">
    <property type="nucleotide sequence ID" value="NZ_JAFREP010000014.1"/>
</dbReference>
<evidence type="ECO:0000259" key="9">
    <source>
        <dbReference type="SMART" id="SM01185"/>
    </source>
</evidence>
<dbReference type="EMBL" id="JAFREP010000014">
    <property type="protein sequence ID" value="MBO1319882.1"/>
    <property type="molecule type" value="Genomic_DNA"/>
</dbReference>
<dbReference type="AlphaFoldDB" id="A0A8J7Q3H9"/>
<accession>A0A8J7Q3H9</accession>
<organism evidence="10 11">
    <name type="scientific">Acanthopleuribacter pedis</name>
    <dbReference type="NCBI Taxonomy" id="442870"/>
    <lineage>
        <taxon>Bacteria</taxon>
        <taxon>Pseudomonadati</taxon>
        <taxon>Acidobacteriota</taxon>
        <taxon>Holophagae</taxon>
        <taxon>Acanthopleuribacterales</taxon>
        <taxon>Acanthopleuribacteraceae</taxon>
        <taxon>Acanthopleuribacter</taxon>
    </lineage>
</organism>
<dbReference type="Pfam" id="PF09285">
    <property type="entry name" value="Elong-fact-P_C"/>
    <property type="match status" value="1"/>
</dbReference>
<comment type="similarity">
    <text evidence="3 7">Belongs to the elongation factor P family.</text>
</comment>
<evidence type="ECO:0000256" key="5">
    <source>
        <dbReference type="ARBA" id="ARBA00022768"/>
    </source>
</evidence>
<dbReference type="UniPathway" id="UPA00345"/>
<reference evidence="10" key="1">
    <citation type="submission" date="2021-03" db="EMBL/GenBank/DDBJ databases">
        <authorList>
            <person name="Wang G."/>
        </authorList>
    </citation>
    <scope>NUCLEOTIDE SEQUENCE</scope>
    <source>
        <strain evidence="10">KCTC 12899</strain>
    </source>
</reference>
<keyword evidence="11" id="KW-1185">Reference proteome</keyword>
<dbReference type="FunFam" id="2.40.50.140:FF:000004">
    <property type="entry name" value="Elongation factor P"/>
    <property type="match status" value="1"/>
</dbReference>
<dbReference type="FunFam" id="2.40.50.140:FF:000009">
    <property type="entry name" value="Elongation factor P"/>
    <property type="match status" value="1"/>
</dbReference>
<dbReference type="PANTHER" id="PTHR30053">
    <property type="entry name" value="ELONGATION FACTOR P"/>
    <property type="match status" value="1"/>
</dbReference>
<dbReference type="PANTHER" id="PTHR30053:SF14">
    <property type="entry name" value="TRANSLATION ELONGATION FACTOR KOW-LIKE DOMAIN-CONTAINING PROTEIN"/>
    <property type="match status" value="1"/>
</dbReference>
<dbReference type="GO" id="GO:0043043">
    <property type="term" value="P:peptide biosynthetic process"/>
    <property type="evidence" value="ECO:0007669"/>
    <property type="project" value="InterPro"/>
</dbReference>
<dbReference type="InterPro" id="IPR001059">
    <property type="entry name" value="Transl_elong_P/YeiP_cen"/>
</dbReference>
<dbReference type="GO" id="GO:0005829">
    <property type="term" value="C:cytosol"/>
    <property type="evidence" value="ECO:0007669"/>
    <property type="project" value="UniProtKB-ARBA"/>
</dbReference>
<evidence type="ECO:0000313" key="11">
    <source>
        <dbReference type="Proteomes" id="UP000664417"/>
    </source>
</evidence>
<protein>
    <recommendedName>
        <fullName evidence="7">Elongation factor P</fullName>
        <shortName evidence="7">EF-P</shortName>
    </recommendedName>
</protein>
<comment type="subcellular location">
    <subcellularLocation>
        <location evidence="1 7">Cytoplasm</location>
    </subcellularLocation>
</comment>
<dbReference type="SMART" id="SM01185">
    <property type="entry name" value="EFP"/>
    <property type="match status" value="1"/>
</dbReference>
<evidence type="ECO:0000313" key="10">
    <source>
        <dbReference type="EMBL" id="MBO1319882.1"/>
    </source>
</evidence>
<dbReference type="SMART" id="SM00841">
    <property type="entry name" value="Elong-fact-P_C"/>
    <property type="match status" value="1"/>
</dbReference>
<evidence type="ECO:0000256" key="2">
    <source>
        <dbReference type="ARBA" id="ARBA00004815"/>
    </source>
</evidence>
<evidence type="ECO:0000256" key="4">
    <source>
        <dbReference type="ARBA" id="ARBA00022490"/>
    </source>
</evidence>
<keyword evidence="4 7" id="KW-0963">Cytoplasm</keyword>